<accession>A0A1A7NNN8</accession>
<dbReference type="RefSeq" id="WP_065239401.1">
    <property type="nucleotide sequence ID" value="NZ_JTJM01000029.1"/>
</dbReference>
<comment type="caution">
    <text evidence="10">The sequence shown here is derived from an EMBL/GenBank/DDBJ whole genome shotgun (WGS) entry which is preliminary data.</text>
</comment>
<keyword evidence="6 10" id="KW-0347">Helicase</keyword>
<dbReference type="Pfam" id="PF22590">
    <property type="entry name" value="Cas3-like_C_2"/>
    <property type="match status" value="1"/>
</dbReference>
<dbReference type="GO" id="GO:0016787">
    <property type="term" value="F:hydrolase activity"/>
    <property type="evidence" value="ECO:0007669"/>
    <property type="project" value="UniProtKB-KW"/>
</dbReference>
<evidence type="ECO:0000256" key="1">
    <source>
        <dbReference type="ARBA" id="ARBA00006847"/>
    </source>
</evidence>
<dbReference type="InterPro" id="IPR048823">
    <property type="entry name" value="Cas3_I-F_Cas2"/>
</dbReference>
<keyword evidence="4" id="KW-0547">Nucleotide-binding</keyword>
<dbReference type="InterPro" id="IPR013395">
    <property type="entry name" value="CRISPR-assoc_Cas3_yers"/>
</dbReference>
<organism evidence="10 11">
    <name type="scientific">Gallibacterium genomosp. 3</name>
    <dbReference type="NCBI Taxonomy" id="505345"/>
    <lineage>
        <taxon>Bacteria</taxon>
        <taxon>Pseudomonadati</taxon>
        <taxon>Pseudomonadota</taxon>
        <taxon>Gammaproteobacteria</taxon>
        <taxon>Pasteurellales</taxon>
        <taxon>Pasteurellaceae</taxon>
        <taxon>Gallibacterium</taxon>
    </lineage>
</organism>
<evidence type="ECO:0000256" key="2">
    <source>
        <dbReference type="ARBA" id="ARBA00009046"/>
    </source>
</evidence>
<dbReference type="Pfam" id="PF21384">
    <property type="entry name" value="Cas3_I-F_Cas2"/>
    <property type="match status" value="1"/>
</dbReference>
<dbReference type="InterPro" id="IPR027417">
    <property type="entry name" value="P-loop_NTPase"/>
</dbReference>
<comment type="similarity">
    <text evidence="2">In the central section; belongs to the CRISPR-associated helicase Cas3 family.</text>
</comment>
<dbReference type="GO" id="GO:0051607">
    <property type="term" value="P:defense response to virus"/>
    <property type="evidence" value="ECO:0007669"/>
    <property type="project" value="UniProtKB-KW"/>
</dbReference>
<evidence type="ECO:0000256" key="6">
    <source>
        <dbReference type="ARBA" id="ARBA00022806"/>
    </source>
</evidence>
<dbReference type="GO" id="GO:0005524">
    <property type="term" value="F:ATP binding"/>
    <property type="evidence" value="ECO:0007669"/>
    <property type="project" value="UniProtKB-KW"/>
</dbReference>
<evidence type="ECO:0000259" key="9">
    <source>
        <dbReference type="PROSITE" id="PS51643"/>
    </source>
</evidence>
<dbReference type="AlphaFoldDB" id="A0A1A7NNN8"/>
<dbReference type="InterPro" id="IPR038257">
    <property type="entry name" value="CRISPR-assoc_Cas3_HD_sf"/>
</dbReference>
<evidence type="ECO:0000256" key="5">
    <source>
        <dbReference type="ARBA" id="ARBA00022801"/>
    </source>
</evidence>
<feature type="domain" description="HD Cas3-type" evidence="9">
    <location>
        <begin position="99"/>
        <end position="335"/>
    </location>
</feature>
<dbReference type="GO" id="GO:0046872">
    <property type="term" value="F:metal ion binding"/>
    <property type="evidence" value="ECO:0007669"/>
    <property type="project" value="UniProtKB-KW"/>
</dbReference>
<proteinExistence type="inferred from homology"/>
<keyword evidence="11" id="KW-1185">Reference proteome</keyword>
<dbReference type="EMBL" id="JTJM01000029">
    <property type="protein sequence ID" value="OBW91777.1"/>
    <property type="molecule type" value="Genomic_DNA"/>
</dbReference>
<dbReference type="GO" id="GO:0004386">
    <property type="term" value="F:helicase activity"/>
    <property type="evidence" value="ECO:0007669"/>
    <property type="project" value="UniProtKB-KW"/>
</dbReference>
<evidence type="ECO:0000256" key="7">
    <source>
        <dbReference type="ARBA" id="ARBA00022840"/>
    </source>
</evidence>
<comment type="similarity">
    <text evidence="1">In the N-terminal section; belongs to the CRISPR-associated nuclease Cas3-HD family.</text>
</comment>
<dbReference type="Proteomes" id="UP000243558">
    <property type="component" value="Unassembled WGS sequence"/>
</dbReference>
<dbReference type="NCBIfam" id="TIGR02562">
    <property type="entry name" value="cas3_yersinia"/>
    <property type="match status" value="1"/>
</dbReference>
<sequence length="1109" mass="126520">MNILLVSQCQKNALKETRRILDQFAERCGDRVWQTAITQAGLQTLKQLLRQTARKNTAVACYWTHGKNQTSLLWIVGDQSQFNQKGRIPTNRTQRDILRKDDEVAWINAYNIQIIAALAALLHDLGKSSIGFQTKLMPAARTFADCYRHEWVSVRIFEAMIAGCTTDVEWLTRLANWAEYQQQYPDWLKLLKKEGEQPNQDGFESLPPLAKALIWLISSHHRTPYLAEFAENNQSKKKTWHQEVPDTLTRFYRRLSASNGWVFNPHSEHPHPEKFWQFSHLVSDSTAWQKAMSRWANKALKHQGLLNLLSHHVEIADDFLLLLSRLSLITADHHYSSLPSAPHLGEKDFPLLANTDSQGKAKQRLDEHLLGVCQSAVRFARILPKLPALLPFLKHKGFNKRSDIARFQWQNRSFDLAKQLQPLTEKQGFFGVNMASTGCGKTLGNTRIMYGLANPQQGARFTIALGLRVLTLQTGKALKSKLKLDDDELAVLVGGNAISKLFELQEKAGSESAEDWLDTLQIDGGVIGDHAIDSIAEFNTLLANQKAKQLLQTPLVTCTVDYLMNASECLRGGKHIVPILRLLTGDLILDEPDDFDQNDLPALSRLVHLAGLFGSKVLLSSATLTPDLISGLYEAYQAGRKIWNHNNNYPSTGVCCAWFDEFNQQAFTCGDLSTYQQKHTEFIQLRVAKLKQQPIRRIANVMDLPNVAGGENQLLNWPVFADYLINKAIDFHHQFYTQDNVSNKTVSLGLIRFANIKPIIPTILAMLQQQCAADTEIHICCYHSRQLLLLRNRLEQCLDRLLTRYDPQAIFQQPEIQTALRNSDKQHHIFIVVGSPVTEVGRDHDYDWAIIDPSSMRSIIQLAGRVWRHRPDKVAETPNIALLPSNWRGLTGKPYREGLFTRPGFESKENGLVSHQTAQIITQDQLAVIDAIPRITYQAEEIAPKKNKYDTLAILEHNVMFKMFHSQAFNYVNGYWRTENAKLTAHYSLTTPFRASQPMEEFVCLPDELSEWHYAFAYYEKASQDPYSCAKEYHRFDYRPLELTNSQIKPWLNFSLATVLDELAEELKNKELEQVAVSYATASLTKDSQTEAIWQFNEFLGFWQKENEQ</sequence>
<keyword evidence="8" id="KW-0051">Antiviral defense</keyword>
<evidence type="ECO:0000313" key="11">
    <source>
        <dbReference type="Proteomes" id="UP000243558"/>
    </source>
</evidence>
<name>A0A1A7NNN8_9PAST</name>
<dbReference type="Gene3D" id="1.10.3210.30">
    <property type="match status" value="1"/>
</dbReference>
<gene>
    <name evidence="10" type="ORF">QV01_06560</name>
</gene>
<reference evidence="10 11" key="1">
    <citation type="submission" date="2014-11" db="EMBL/GenBank/DDBJ databases">
        <title>Pan-genome of Gallibacterium spp.</title>
        <authorList>
            <person name="Kudirkiene E."/>
            <person name="Bojesen A.M."/>
        </authorList>
    </citation>
    <scope>NUCLEOTIDE SEQUENCE [LARGE SCALE GENOMIC DNA]</scope>
    <source>
        <strain evidence="10 11">F151</strain>
    </source>
</reference>
<evidence type="ECO:0000256" key="8">
    <source>
        <dbReference type="ARBA" id="ARBA00023118"/>
    </source>
</evidence>
<evidence type="ECO:0000256" key="3">
    <source>
        <dbReference type="ARBA" id="ARBA00022723"/>
    </source>
</evidence>
<dbReference type="SUPFAM" id="SSF52540">
    <property type="entry name" value="P-loop containing nucleoside triphosphate hydrolases"/>
    <property type="match status" value="1"/>
</dbReference>
<dbReference type="InterPro" id="IPR054712">
    <property type="entry name" value="Cas3-like_dom"/>
</dbReference>
<protein>
    <submittedName>
        <fullName evidence="10">Helicase</fullName>
    </submittedName>
</protein>
<evidence type="ECO:0000313" key="10">
    <source>
        <dbReference type="EMBL" id="OBW91777.1"/>
    </source>
</evidence>
<keyword evidence="3" id="KW-0479">Metal-binding</keyword>
<dbReference type="PATRIC" id="fig|505345.7.peg.1294"/>
<dbReference type="Pfam" id="PF18019">
    <property type="entry name" value="Cas3_HD"/>
    <property type="match status" value="1"/>
</dbReference>
<keyword evidence="5" id="KW-0378">Hydrolase</keyword>
<dbReference type="OrthoDB" id="220028at2"/>
<evidence type="ECO:0000256" key="4">
    <source>
        <dbReference type="ARBA" id="ARBA00022741"/>
    </source>
</evidence>
<keyword evidence="7" id="KW-0067">ATP-binding</keyword>
<dbReference type="InterPro" id="IPR006483">
    <property type="entry name" value="CRISPR-assoc_Cas3_HD"/>
</dbReference>
<dbReference type="PROSITE" id="PS51643">
    <property type="entry name" value="HD_CAS3"/>
    <property type="match status" value="1"/>
</dbReference>